<sequence>MDIIIDIHSIVSGITSSRAKPPPRTCSDTPATVNHELPQNRCLNTYPVMYFKEAVILHRDRSADRAEEGWPG</sequence>
<organism evidence="1 2">
    <name type="scientific">Elysia crispata</name>
    <name type="common">lettuce slug</name>
    <dbReference type="NCBI Taxonomy" id="231223"/>
    <lineage>
        <taxon>Eukaryota</taxon>
        <taxon>Metazoa</taxon>
        <taxon>Spiralia</taxon>
        <taxon>Lophotrochozoa</taxon>
        <taxon>Mollusca</taxon>
        <taxon>Gastropoda</taxon>
        <taxon>Heterobranchia</taxon>
        <taxon>Euthyneura</taxon>
        <taxon>Panpulmonata</taxon>
        <taxon>Sacoglossa</taxon>
        <taxon>Placobranchoidea</taxon>
        <taxon>Plakobranchidae</taxon>
        <taxon>Elysia</taxon>
    </lineage>
</organism>
<comment type="caution">
    <text evidence="1">The sequence shown here is derived from an EMBL/GenBank/DDBJ whole genome shotgun (WGS) entry which is preliminary data.</text>
</comment>
<dbReference type="Proteomes" id="UP001283361">
    <property type="component" value="Unassembled WGS sequence"/>
</dbReference>
<accession>A0AAE1AUS8</accession>
<reference evidence="1" key="1">
    <citation type="journal article" date="2023" name="G3 (Bethesda)">
        <title>A reference genome for the long-term kleptoplast-retaining sea slug Elysia crispata morphotype clarki.</title>
        <authorList>
            <person name="Eastman K.E."/>
            <person name="Pendleton A.L."/>
            <person name="Shaikh M.A."/>
            <person name="Suttiyut T."/>
            <person name="Ogas R."/>
            <person name="Tomko P."/>
            <person name="Gavelis G."/>
            <person name="Widhalm J.R."/>
            <person name="Wisecaver J.H."/>
        </authorList>
    </citation>
    <scope>NUCLEOTIDE SEQUENCE</scope>
    <source>
        <strain evidence="1">ECLA1</strain>
    </source>
</reference>
<keyword evidence="2" id="KW-1185">Reference proteome</keyword>
<evidence type="ECO:0000313" key="1">
    <source>
        <dbReference type="EMBL" id="KAK3794302.1"/>
    </source>
</evidence>
<dbReference type="EMBL" id="JAWDGP010001129">
    <property type="protein sequence ID" value="KAK3794302.1"/>
    <property type="molecule type" value="Genomic_DNA"/>
</dbReference>
<protein>
    <submittedName>
        <fullName evidence="1">Uncharacterized protein</fullName>
    </submittedName>
</protein>
<dbReference type="AlphaFoldDB" id="A0AAE1AUS8"/>
<name>A0AAE1AUS8_9GAST</name>
<gene>
    <name evidence="1" type="ORF">RRG08_060972</name>
</gene>
<evidence type="ECO:0000313" key="2">
    <source>
        <dbReference type="Proteomes" id="UP001283361"/>
    </source>
</evidence>
<proteinExistence type="predicted"/>